<comment type="caution">
    <text evidence="4">The sequence shown here is derived from an EMBL/GenBank/DDBJ whole genome shotgun (WGS) entry which is preliminary data.</text>
</comment>
<dbReference type="AlphaFoldDB" id="A0AAD9NEV2"/>
<dbReference type="PANTHER" id="PTHR23080">
    <property type="entry name" value="THAP DOMAIN PROTEIN"/>
    <property type="match status" value="1"/>
</dbReference>
<dbReference type="Proteomes" id="UP001208570">
    <property type="component" value="Unassembled WGS sequence"/>
</dbReference>
<name>A0AAD9NEV2_9ANNE</name>
<accession>A0AAD9NEV2</accession>
<evidence type="ECO:0000256" key="2">
    <source>
        <dbReference type="ARBA" id="ARBA00022723"/>
    </source>
</evidence>
<reference evidence="4" key="1">
    <citation type="journal article" date="2023" name="Mol. Biol. Evol.">
        <title>Third-Generation Sequencing Reveals the Adaptive Role of the Epigenome in Three Deep-Sea Polychaetes.</title>
        <authorList>
            <person name="Perez M."/>
            <person name="Aroh O."/>
            <person name="Sun Y."/>
            <person name="Lan Y."/>
            <person name="Juniper S.K."/>
            <person name="Young C.R."/>
            <person name="Angers B."/>
            <person name="Qian P.Y."/>
        </authorList>
    </citation>
    <scope>NUCLEOTIDE SEQUENCE</scope>
    <source>
        <strain evidence="4">P08H-3</strain>
    </source>
</reference>
<gene>
    <name evidence="4" type="ORF">LSH36_46g07088</name>
</gene>
<dbReference type="Pfam" id="PF13359">
    <property type="entry name" value="DDE_Tnp_4"/>
    <property type="match status" value="1"/>
</dbReference>
<dbReference type="GO" id="GO:0046872">
    <property type="term" value="F:metal ion binding"/>
    <property type="evidence" value="ECO:0007669"/>
    <property type="project" value="UniProtKB-KW"/>
</dbReference>
<evidence type="ECO:0000259" key="3">
    <source>
        <dbReference type="Pfam" id="PF13359"/>
    </source>
</evidence>
<evidence type="ECO:0000256" key="1">
    <source>
        <dbReference type="ARBA" id="ARBA00001968"/>
    </source>
</evidence>
<organism evidence="4 5">
    <name type="scientific">Paralvinella palmiformis</name>
    <dbReference type="NCBI Taxonomy" id="53620"/>
    <lineage>
        <taxon>Eukaryota</taxon>
        <taxon>Metazoa</taxon>
        <taxon>Spiralia</taxon>
        <taxon>Lophotrochozoa</taxon>
        <taxon>Annelida</taxon>
        <taxon>Polychaeta</taxon>
        <taxon>Sedentaria</taxon>
        <taxon>Canalipalpata</taxon>
        <taxon>Terebellida</taxon>
        <taxon>Terebelliformia</taxon>
        <taxon>Alvinellidae</taxon>
        <taxon>Paralvinella</taxon>
    </lineage>
</organism>
<proteinExistence type="predicted"/>
<feature type="domain" description="DDE Tnp4" evidence="3">
    <location>
        <begin position="154"/>
        <end position="192"/>
    </location>
</feature>
<keyword evidence="2" id="KW-0479">Metal-binding</keyword>
<sequence length="200" mass="23095">MFFRRADKSHLIALLSLVSGYDEFWIELNGRSLDELVDEVGFLQEELMGIKQQLGNIQFDDSFLEGATKDGKTLFFTGLPNHATFLWRIQYCSSVLPISMTLTPASIHWLEKEEIVRNLPKVIKQIYRKCRVIIDCCNVFTERLDEVPACGAQLTIPTFTRGKSQLSPKEIETGRRLSRLRIHLERAIERVKIPRFSPRP</sequence>
<dbReference type="InterPro" id="IPR027806">
    <property type="entry name" value="HARBI1_dom"/>
</dbReference>
<protein>
    <recommendedName>
        <fullName evidence="3">DDE Tnp4 domain-containing protein</fullName>
    </recommendedName>
</protein>
<evidence type="ECO:0000313" key="4">
    <source>
        <dbReference type="EMBL" id="KAK2165716.1"/>
    </source>
</evidence>
<comment type="cofactor">
    <cofactor evidence="1">
        <name>a divalent metal cation</name>
        <dbReference type="ChEBI" id="CHEBI:60240"/>
    </cofactor>
</comment>
<dbReference type="EMBL" id="JAODUP010000046">
    <property type="protein sequence ID" value="KAK2165716.1"/>
    <property type="molecule type" value="Genomic_DNA"/>
</dbReference>
<evidence type="ECO:0000313" key="5">
    <source>
        <dbReference type="Proteomes" id="UP001208570"/>
    </source>
</evidence>
<keyword evidence="5" id="KW-1185">Reference proteome</keyword>